<dbReference type="Proteomes" id="UP000195557">
    <property type="component" value="Unassembled WGS sequence"/>
</dbReference>
<dbReference type="InterPro" id="IPR036412">
    <property type="entry name" value="HAD-like_sf"/>
</dbReference>
<dbReference type="PANTHER" id="PTHR42896">
    <property type="entry name" value="XYLULOSE-1,5-BISPHOSPHATE (XUBP) PHOSPHATASE"/>
    <property type="match status" value="1"/>
</dbReference>
<dbReference type="GO" id="GO:0016787">
    <property type="term" value="F:hydrolase activity"/>
    <property type="evidence" value="ECO:0007669"/>
    <property type="project" value="InterPro"/>
</dbReference>
<gene>
    <name evidence="2" type="ORF">BE221DRAFT_187431</name>
</gene>
<evidence type="ECO:0000313" key="2">
    <source>
        <dbReference type="EMBL" id="OUS42711.1"/>
    </source>
</evidence>
<dbReference type="InterPro" id="IPR023198">
    <property type="entry name" value="PGP-like_dom2"/>
</dbReference>
<dbReference type="InterPro" id="IPR044999">
    <property type="entry name" value="CbbY-like"/>
</dbReference>
<dbReference type="SUPFAM" id="SSF56784">
    <property type="entry name" value="HAD-like"/>
    <property type="match status" value="1"/>
</dbReference>
<dbReference type="Gene3D" id="1.10.150.240">
    <property type="entry name" value="Putative phosphatase, domain 2"/>
    <property type="match status" value="1"/>
</dbReference>
<protein>
    <submittedName>
        <fullName evidence="2">Uncharacterized protein</fullName>
    </submittedName>
</protein>
<dbReference type="eggNOG" id="KOG2914">
    <property type="taxonomic scope" value="Eukaryota"/>
</dbReference>
<dbReference type="EMBL" id="KZ155838">
    <property type="protein sequence ID" value="OUS42711.1"/>
    <property type="molecule type" value="Genomic_DNA"/>
</dbReference>
<proteinExistence type="predicted"/>
<feature type="region of interest" description="Disordered" evidence="1">
    <location>
        <begin position="1"/>
        <end position="45"/>
    </location>
</feature>
<organism evidence="2">
    <name type="scientific">Ostreococcus tauri</name>
    <name type="common">Marine green alga</name>
    <dbReference type="NCBI Taxonomy" id="70448"/>
    <lineage>
        <taxon>Eukaryota</taxon>
        <taxon>Viridiplantae</taxon>
        <taxon>Chlorophyta</taxon>
        <taxon>Mamiellophyceae</taxon>
        <taxon>Mamiellales</taxon>
        <taxon>Bathycoccaceae</taxon>
        <taxon>Ostreococcus</taxon>
    </lineage>
</organism>
<dbReference type="Gene3D" id="3.40.50.1000">
    <property type="entry name" value="HAD superfamily/HAD-like"/>
    <property type="match status" value="1"/>
</dbReference>
<dbReference type="AlphaFoldDB" id="A0A1Y5HZK5"/>
<accession>A0A1Y5HZK5</accession>
<feature type="compositionally biased region" description="Polar residues" evidence="1">
    <location>
        <begin position="1"/>
        <end position="11"/>
    </location>
</feature>
<name>A0A1Y5HZK5_OSTTA</name>
<reference evidence="2" key="1">
    <citation type="submission" date="2017-04" db="EMBL/GenBank/DDBJ databases">
        <title>Population genomics of picophytoplankton unveils novel chromosome hypervariability.</title>
        <authorList>
            <consortium name="DOE Joint Genome Institute"/>
            <person name="Blanc-Mathieu R."/>
            <person name="Krasovec M."/>
            <person name="Hebrard M."/>
            <person name="Yau S."/>
            <person name="Desgranges E."/>
            <person name="Martin J."/>
            <person name="Schackwitz W."/>
            <person name="Kuo A."/>
            <person name="Salin G."/>
            <person name="Donnadieu C."/>
            <person name="Desdevises Y."/>
            <person name="Sanchez-Ferandin S."/>
            <person name="Moreau H."/>
            <person name="Rivals E."/>
            <person name="Grigoriev I.V."/>
            <person name="Grimsley N."/>
            <person name="Eyre-Walker A."/>
            <person name="Piganeau G."/>
        </authorList>
    </citation>
    <scope>NUCLEOTIDE SEQUENCE [LARGE SCALE GENOMIC DNA]</scope>
    <source>
        <strain evidence="2">RCC 1115</strain>
    </source>
</reference>
<dbReference type="InterPro" id="IPR023214">
    <property type="entry name" value="HAD_sf"/>
</dbReference>
<dbReference type="PANTHER" id="PTHR42896:SF2">
    <property type="entry name" value="CBBY-LIKE PROTEIN"/>
    <property type="match status" value="1"/>
</dbReference>
<evidence type="ECO:0000256" key="1">
    <source>
        <dbReference type="SAM" id="MobiDB-lite"/>
    </source>
</evidence>
<sequence>MSTSTPVSTSRAHGGGVVRARWRSRSSRVERRVGTNASADESEFEHDQLESKKTLVVIECDGAVVDVHGDGHRVAFNRAFASKGLNGVTWDHAEYASLLRSGGGTPYGMCERYFTFYGYPSAVSPATKRKIENDEYMQAMKRLQEIVPLATDEMDSEDDSEEGRASAEDEKRMREIFLRDLIEEKDNQFGLMIDEHALKIRSGVERFLDDCIRENDKIQVLLVSETGSNPSERVLDAAMHKLGELRAAGISVMNASDLAAPSSMSQAIQKQKGDLLAPEIGGDLQRQNLNSDVIIDAGMFSSSLRSVLTAETITELAVSRGFDPKNVIFIGGALSTCSAASSAGCFSVMVRTQLHRGGEFPGVDSVVDGYGAGEGITLRRILAISGSRSR</sequence>